<comment type="similarity">
    <text evidence="1">Belongs to the UXT family.</text>
</comment>
<dbReference type="EMBL" id="BACD03000007">
    <property type="protein sequence ID" value="GAO47105.1"/>
    <property type="molecule type" value="Genomic_DNA"/>
</dbReference>
<dbReference type="AlphaFoldDB" id="A0A0E9NCG3"/>
<protein>
    <recommendedName>
        <fullName evidence="4">Prefoldin subunit 3</fullName>
    </recommendedName>
</protein>
<dbReference type="Gene3D" id="1.10.287.370">
    <property type="match status" value="1"/>
</dbReference>
<dbReference type="InterPro" id="IPR003994">
    <property type="entry name" value="UXT"/>
</dbReference>
<evidence type="ECO:0000256" key="1">
    <source>
        <dbReference type="ARBA" id="ARBA00007666"/>
    </source>
</evidence>
<evidence type="ECO:0008006" key="4">
    <source>
        <dbReference type="Google" id="ProtNLM"/>
    </source>
</evidence>
<proteinExistence type="inferred from homology"/>
<dbReference type="CDD" id="cd23158">
    <property type="entry name" value="Prefoldin_UXT"/>
    <property type="match status" value="1"/>
</dbReference>
<dbReference type="Pfam" id="PF02996">
    <property type="entry name" value="Prefoldin"/>
    <property type="match status" value="1"/>
</dbReference>
<sequence length="172" mass="19689">MERLQLTARARADVDVDGTGDVISQLAVYDRLVKETLQPDLQAAMDARDVLLEEVSEYSKLRDQTKFIQSSSLTTLKTLVDLGSDFYAQAKVPDTSMITIDLRVQDYHADMTLDEALGYIDRKEAMLRKRIDRLTEKGAKLRSDVRVCLEAMAEIYKLDKADREGRYEEDKY</sequence>
<dbReference type="GO" id="GO:0000122">
    <property type="term" value="P:negative regulation of transcription by RNA polymerase II"/>
    <property type="evidence" value="ECO:0007669"/>
    <property type="project" value="InterPro"/>
</dbReference>
<dbReference type="OrthoDB" id="433124at2759"/>
<comment type="caution">
    <text evidence="2">The sequence shown here is derived from an EMBL/GenBank/DDBJ whole genome shotgun (WGS) entry which is preliminary data.</text>
</comment>
<dbReference type="GO" id="GO:0016592">
    <property type="term" value="C:mediator complex"/>
    <property type="evidence" value="ECO:0007669"/>
    <property type="project" value="TreeGrafter"/>
</dbReference>
<dbReference type="STRING" id="698492.A0A0E9NCG3"/>
<organism evidence="2 3">
    <name type="scientific">Saitoella complicata (strain BCRC 22490 / CBS 7301 / JCM 7358 / NBRC 10748 / NRRL Y-17804)</name>
    <dbReference type="NCBI Taxonomy" id="698492"/>
    <lineage>
        <taxon>Eukaryota</taxon>
        <taxon>Fungi</taxon>
        <taxon>Dikarya</taxon>
        <taxon>Ascomycota</taxon>
        <taxon>Taphrinomycotina</taxon>
        <taxon>Taphrinomycotina incertae sedis</taxon>
        <taxon>Saitoella</taxon>
    </lineage>
</organism>
<reference evidence="2 3" key="3">
    <citation type="journal article" date="2015" name="Genome Announc.">
        <title>Draft Genome Sequence of the Archiascomycetous Yeast Saitoella complicata.</title>
        <authorList>
            <person name="Yamauchi K."/>
            <person name="Kondo S."/>
            <person name="Hamamoto M."/>
            <person name="Takahashi Y."/>
            <person name="Ogura Y."/>
            <person name="Hayashi T."/>
            <person name="Nishida H."/>
        </authorList>
    </citation>
    <scope>NUCLEOTIDE SEQUENCE [LARGE SCALE GENOMIC DNA]</scope>
    <source>
        <strain evidence="2 3">NRRL Y-17804</strain>
    </source>
</reference>
<reference evidence="2 3" key="2">
    <citation type="journal article" date="2014" name="J. Gen. Appl. Microbiol.">
        <title>The early diverging ascomycetous budding yeast Saitoella complicata has three histone deacetylases belonging to the Clr6, Hos2, and Rpd3 lineages.</title>
        <authorList>
            <person name="Nishida H."/>
            <person name="Matsumoto T."/>
            <person name="Kondo S."/>
            <person name="Hamamoto M."/>
            <person name="Yoshikawa H."/>
        </authorList>
    </citation>
    <scope>NUCLEOTIDE SEQUENCE [LARGE SCALE GENOMIC DNA]</scope>
    <source>
        <strain evidence="2 3">NRRL Y-17804</strain>
    </source>
</reference>
<evidence type="ECO:0000313" key="3">
    <source>
        <dbReference type="Proteomes" id="UP000033140"/>
    </source>
</evidence>
<dbReference type="GO" id="GO:0003714">
    <property type="term" value="F:transcription corepressor activity"/>
    <property type="evidence" value="ECO:0007669"/>
    <property type="project" value="InterPro"/>
</dbReference>
<dbReference type="Proteomes" id="UP000033140">
    <property type="component" value="Unassembled WGS sequence"/>
</dbReference>
<reference evidence="2 3" key="1">
    <citation type="journal article" date="2011" name="J. Gen. Appl. Microbiol.">
        <title>Draft genome sequencing of the enigmatic yeast Saitoella complicata.</title>
        <authorList>
            <person name="Nishida H."/>
            <person name="Hamamoto M."/>
            <person name="Sugiyama J."/>
        </authorList>
    </citation>
    <scope>NUCLEOTIDE SEQUENCE [LARGE SCALE GENOMIC DNA]</scope>
    <source>
        <strain evidence="2 3">NRRL Y-17804</strain>
    </source>
</reference>
<dbReference type="OMA" id="HMPDGYK"/>
<dbReference type="PANTHER" id="PTHR13345">
    <property type="entry name" value="MEDIATOR OF RNA POLYMERASE II TRANSCRIPTION SUBUNIT 10"/>
    <property type="match status" value="1"/>
</dbReference>
<gene>
    <name evidence="2" type="ORF">G7K_1317-t1</name>
</gene>
<dbReference type="SUPFAM" id="SSF46579">
    <property type="entry name" value="Prefoldin"/>
    <property type="match status" value="1"/>
</dbReference>
<dbReference type="PANTHER" id="PTHR13345:SF9">
    <property type="entry name" value="PROTEIN UXT"/>
    <property type="match status" value="1"/>
</dbReference>
<keyword evidence="3" id="KW-1185">Reference proteome</keyword>
<evidence type="ECO:0000313" key="2">
    <source>
        <dbReference type="EMBL" id="GAO47105.1"/>
    </source>
</evidence>
<dbReference type="InterPro" id="IPR009053">
    <property type="entry name" value="Prefoldin"/>
</dbReference>
<dbReference type="GO" id="GO:0045944">
    <property type="term" value="P:positive regulation of transcription by RNA polymerase II"/>
    <property type="evidence" value="ECO:0007669"/>
    <property type="project" value="TreeGrafter"/>
</dbReference>
<accession>A0A0E9NCG3</accession>
<dbReference type="PRINTS" id="PR01502">
    <property type="entry name" value="UXTPROTEIN"/>
</dbReference>
<dbReference type="InterPro" id="IPR004127">
    <property type="entry name" value="Prefoldin_subunit_alpha"/>
</dbReference>
<dbReference type="RefSeq" id="XP_019026385.1">
    <property type="nucleotide sequence ID" value="XM_019171008.1"/>
</dbReference>
<name>A0A0E9NCG3_SAICN</name>